<dbReference type="InterPro" id="IPR000415">
    <property type="entry name" value="Nitroreductase-like"/>
</dbReference>
<sequence length="262" mass="29229">MRFQPTSPALRSYLSHLTTHTSHIRPSSRIPSHLSVSATRTTTTTQLSSHRNFTSTTAKMSGTFFDAVKSRRTIYQLSDESVIPDSKIKEIVEQAVLHVPSSFNSQSTRVLVLLGAEHKKLWNEIVKPAVKAVAPAEAWPSSEQRLNGFAGGYGTVLFYEDPADVHALQQKFALYADKFPQWSEHTNAMHQYAIWTALEAEGFGANLQHYNPLIDEKIAATWNIPQVWSLKGQLVFGKPAGKAGEKTFKPLEERLFVHGAKN</sequence>
<keyword evidence="6" id="KW-0539">Nucleus</keyword>
<evidence type="ECO:0000256" key="3">
    <source>
        <dbReference type="ARBA" id="ARBA00007118"/>
    </source>
</evidence>
<dbReference type="HOGENOM" id="CLU_073125_0_1_1"/>
<proteinExistence type="inferred from homology"/>
<dbReference type="CDD" id="cd02140">
    <property type="entry name" value="Frm2-like"/>
    <property type="match status" value="1"/>
</dbReference>
<dbReference type="GO" id="GO:0005737">
    <property type="term" value="C:cytoplasm"/>
    <property type="evidence" value="ECO:0007669"/>
    <property type="project" value="UniProtKB-SubCell"/>
</dbReference>
<gene>
    <name evidence="8" type="ORF">PV11_03829</name>
</gene>
<evidence type="ECO:0000313" key="9">
    <source>
        <dbReference type="Proteomes" id="UP000053599"/>
    </source>
</evidence>
<evidence type="ECO:0000256" key="1">
    <source>
        <dbReference type="ARBA" id="ARBA00004123"/>
    </source>
</evidence>
<evidence type="ECO:0000256" key="6">
    <source>
        <dbReference type="ARBA" id="ARBA00023242"/>
    </source>
</evidence>
<dbReference type="EMBL" id="KN846952">
    <property type="protein sequence ID" value="KIV81660.1"/>
    <property type="molecule type" value="Genomic_DNA"/>
</dbReference>
<dbReference type="OrthoDB" id="2138173at2759"/>
<feature type="domain" description="Nitroreductase" evidence="7">
    <location>
        <begin position="68"/>
        <end position="238"/>
    </location>
</feature>
<evidence type="ECO:0000256" key="2">
    <source>
        <dbReference type="ARBA" id="ARBA00004496"/>
    </source>
</evidence>
<reference evidence="8 9" key="1">
    <citation type="submission" date="2015-01" db="EMBL/GenBank/DDBJ databases">
        <title>The Genome Sequence of Exophiala sideris CBS121828.</title>
        <authorList>
            <consortium name="The Broad Institute Genomics Platform"/>
            <person name="Cuomo C."/>
            <person name="de Hoog S."/>
            <person name="Gorbushina A."/>
            <person name="Stielow B."/>
            <person name="Teixiera M."/>
            <person name="Abouelleil A."/>
            <person name="Chapman S.B."/>
            <person name="Priest M."/>
            <person name="Young S.K."/>
            <person name="Wortman J."/>
            <person name="Nusbaum C."/>
            <person name="Birren B."/>
        </authorList>
    </citation>
    <scope>NUCLEOTIDE SEQUENCE [LARGE SCALE GENOMIC DNA]</scope>
    <source>
        <strain evidence="8 9">CBS 121828</strain>
    </source>
</reference>
<dbReference type="GO" id="GO:0034599">
    <property type="term" value="P:cellular response to oxidative stress"/>
    <property type="evidence" value="ECO:0007669"/>
    <property type="project" value="InterPro"/>
</dbReference>
<accession>A0A0D1VZ08</accession>
<dbReference type="STRING" id="1016849.A0A0D1VZ08"/>
<comment type="subcellular location">
    <subcellularLocation>
        <location evidence="2">Cytoplasm</location>
    </subcellularLocation>
    <subcellularLocation>
        <location evidence="1">Nucleus</location>
    </subcellularLocation>
</comment>
<comment type="similarity">
    <text evidence="3">Belongs to the nitroreductase family.</text>
</comment>
<dbReference type="GO" id="GO:0005634">
    <property type="term" value="C:nucleus"/>
    <property type="evidence" value="ECO:0007669"/>
    <property type="project" value="UniProtKB-SubCell"/>
</dbReference>
<protein>
    <recommendedName>
        <fullName evidence="7">Nitroreductase domain-containing protein</fullName>
    </recommendedName>
</protein>
<keyword evidence="4" id="KW-0963">Cytoplasm</keyword>
<name>A0A0D1VZ08_9EURO</name>
<organism evidence="8 9">
    <name type="scientific">Exophiala sideris</name>
    <dbReference type="NCBI Taxonomy" id="1016849"/>
    <lineage>
        <taxon>Eukaryota</taxon>
        <taxon>Fungi</taxon>
        <taxon>Dikarya</taxon>
        <taxon>Ascomycota</taxon>
        <taxon>Pezizomycotina</taxon>
        <taxon>Eurotiomycetes</taxon>
        <taxon>Chaetothyriomycetidae</taxon>
        <taxon>Chaetothyriales</taxon>
        <taxon>Herpotrichiellaceae</taxon>
        <taxon>Exophiala</taxon>
    </lineage>
</organism>
<dbReference type="InterPro" id="IPR033877">
    <property type="entry name" value="Frm2/Hbn1"/>
</dbReference>
<dbReference type="Gene3D" id="3.40.109.10">
    <property type="entry name" value="NADH Oxidase"/>
    <property type="match status" value="1"/>
</dbReference>
<dbReference type="AlphaFoldDB" id="A0A0D1VZ08"/>
<dbReference type="PANTHER" id="PTHR43035:SF1">
    <property type="entry name" value="FATTY ACID REPRESSION MUTANT PROTEIN 2-RELATED"/>
    <property type="match status" value="1"/>
</dbReference>
<keyword evidence="5" id="KW-0560">Oxidoreductase</keyword>
<dbReference type="FunFam" id="3.40.109.10:FF:000001">
    <property type="entry name" value="Nitroreductase family"/>
    <property type="match status" value="1"/>
</dbReference>
<dbReference type="GO" id="GO:0016491">
    <property type="term" value="F:oxidoreductase activity"/>
    <property type="evidence" value="ECO:0007669"/>
    <property type="project" value="UniProtKB-KW"/>
</dbReference>
<evidence type="ECO:0000256" key="4">
    <source>
        <dbReference type="ARBA" id="ARBA00022490"/>
    </source>
</evidence>
<evidence type="ECO:0000259" key="7">
    <source>
        <dbReference type="Pfam" id="PF00881"/>
    </source>
</evidence>
<dbReference type="PANTHER" id="PTHR43035">
    <property type="entry name" value="FATTY ACID REPRESSION MUTANT PROTEIN 2-RELATED"/>
    <property type="match status" value="1"/>
</dbReference>
<dbReference type="Pfam" id="PF00881">
    <property type="entry name" value="Nitroreductase"/>
    <property type="match status" value="1"/>
</dbReference>
<evidence type="ECO:0000256" key="5">
    <source>
        <dbReference type="ARBA" id="ARBA00023002"/>
    </source>
</evidence>
<evidence type="ECO:0000313" key="8">
    <source>
        <dbReference type="EMBL" id="KIV81660.1"/>
    </source>
</evidence>
<dbReference type="Proteomes" id="UP000053599">
    <property type="component" value="Unassembled WGS sequence"/>
</dbReference>
<dbReference type="InterPro" id="IPR029479">
    <property type="entry name" value="Nitroreductase"/>
</dbReference>
<dbReference type="SUPFAM" id="SSF55469">
    <property type="entry name" value="FMN-dependent nitroreductase-like"/>
    <property type="match status" value="1"/>
</dbReference>